<feature type="compositionally biased region" description="Basic and acidic residues" evidence="1">
    <location>
        <begin position="32"/>
        <end position="43"/>
    </location>
</feature>
<accession>A0A4Z2IHZ6</accession>
<sequence>MVYVCSSAAPGTTQTALVASDRATTGKPISRSYDKASRQESRSSRVRSGTRVSPWVNRDRWQRPRRVTGNGTEPADWTTSWIPEGGGRIPEGGGRIPVAGRSGATWKCRKLLALEPYMALPARDSQLISQLIDARCRQHVSAAAASLVQPRHVRRLAVTDGKGSLKLKFGWRQCKAVRTEACLRETSREEREGAFPHLCCDLLPLLSIPLPLVPDSEDTGSALQWELLSEV</sequence>
<dbReference type="AlphaFoldDB" id="A0A4Z2IHZ6"/>
<reference evidence="2 3" key="1">
    <citation type="submission" date="2019-03" db="EMBL/GenBank/DDBJ databases">
        <title>First draft genome of Liparis tanakae, snailfish: a comprehensive survey of snailfish specific genes.</title>
        <authorList>
            <person name="Kim W."/>
            <person name="Song I."/>
            <person name="Jeong J.-H."/>
            <person name="Kim D."/>
            <person name="Kim S."/>
            <person name="Ryu S."/>
            <person name="Song J.Y."/>
            <person name="Lee S.K."/>
        </authorList>
    </citation>
    <scope>NUCLEOTIDE SEQUENCE [LARGE SCALE GENOMIC DNA]</scope>
    <source>
        <tissue evidence="2">Muscle</tissue>
    </source>
</reference>
<feature type="compositionally biased region" description="Gly residues" evidence="1">
    <location>
        <begin position="84"/>
        <end position="95"/>
    </location>
</feature>
<comment type="caution">
    <text evidence="2">The sequence shown here is derived from an EMBL/GenBank/DDBJ whole genome shotgun (WGS) entry which is preliminary data.</text>
</comment>
<keyword evidence="3" id="KW-1185">Reference proteome</keyword>
<proteinExistence type="predicted"/>
<feature type="region of interest" description="Disordered" evidence="1">
    <location>
        <begin position="21"/>
        <end position="96"/>
    </location>
</feature>
<evidence type="ECO:0000313" key="3">
    <source>
        <dbReference type="Proteomes" id="UP000314294"/>
    </source>
</evidence>
<dbReference type="EMBL" id="SRLO01000084">
    <property type="protein sequence ID" value="TNN77351.1"/>
    <property type="molecule type" value="Genomic_DNA"/>
</dbReference>
<dbReference type="Proteomes" id="UP000314294">
    <property type="component" value="Unassembled WGS sequence"/>
</dbReference>
<name>A0A4Z2IHZ6_9TELE</name>
<organism evidence="2 3">
    <name type="scientific">Liparis tanakae</name>
    <name type="common">Tanaka's snailfish</name>
    <dbReference type="NCBI Taxonomy" id="230148"/>
    <lineage>
        <taxon>Eukaryota</taxon>
        <taxon>Metazoa</taxon>
        <taxon>Chordata</taxon>
        <taxon>Craniata</taxon>
        <taxon>Vertebrata</taxon>
        <taxon>Euteleostomi</taxon>
        <taxon>Actinopterygii</taxon>
        <taxon>Neopterygii</taxon>
        <taxon>Teleostei</taxon>
        <taxon>Neoteleostei</taxon>
        <taxon>Acanthomorphata</taxon>
        <taxon>Eupercaria</taxon>
        <taxon>Perciformes</taxon>
        <taxon>Cottioidei</taxon>
        <taxon>Cottales</taxon>
        <taxon>Liparidae</taxon>
        <taxon>Liparis</taxon>
    </lineage>
</organism>
<evidence type="ECO:0000256" key="1">
    <source>
        <dbReference type="SAM" id="MobiDB-lite"/>
    </source>
</evidence>
<protein>
    <submittedName>
        <fullName evidence="2">Uncharacterized protein</fullName>
    </submittedName>
</protein>
<evidence type="ECO:0000313" key="2">
    <source>
        <dbReference type="EMBL" id="TNN77351.1"/>
    </source>
</evidence>
<gene>
    <name evidence="2" type="ORF">EYF80_012465</name>
</gene>